<name>A0A0B6ZJ21_9EUPU</name>
<gene>
    <name evidence="1" type="primary">ORF67037</name>
</gene>
<dbReference type="EMBL" id="HACG01021759">
    <property type="protein sequence ID" value="CEK68624.1"/>
    <property type="molecule type" value="Transcribed_RNA"/>
</dbReference>
<dbReference type="Gene3D" id="3.10.129.10">
    <property type="entry name" value="Hotdog Thioesterase"/>
    <property type="match status" value="1"/>
</dbReference>
<protein>
    <submittedName>
        <fullName evidence="1">Uncharacterized protein</fullName>
    </submittedName>
</protein>
<dbReference type="InterPro" id="IPR029069">
    <property type="entry name" value="HotDog_dom_sf"/>
</dbReference>
<accession>A0A0B6ZJ21</accession>
<organism evidence="1">
    <name type="scientific">Arion vulgaris</name>
    <dbReference type="NCBI Taxonomy" id="1028688"/>
    <lineage>
        <taxon>Eukaryota</taxon>
        <taxon>Metazoa</taxon>
        <taxon>Spiralia</taxon>
        <taxon>Lophotrochozoa</taxon>
        <taxon>Mollusca</taxon>
        <taxon>Gastropoda</taxon>
        <taxon>Heterobranchia</taxon>
        <taxon>Euthyneura</taxon>
        <taxon>Panpulmonata</taxon>
        <taxon>Eupulmonata</taxon>
        <taxon>Stylommatophora</taxon>
        <taxon>Helicina</taxon>
        <taxon>Arionoidea</taxon>
        <taxon>Arionidae</taxon>
        <taxon>Arion</taxon>
    </lineage>
</organism>
<dbReference type="PANTHER" id="PTHR34487">
    <property type="entry name" value="ACYL-ACP THIOESTERASE"/>
    <property type="match status" value="1"/>
</dbReference>
<proteinExistence type="predicted"/>
<sequence length="285" mass="32988">MATEVQDYRLEIDKKSFKAESYFPGITYDDYDRAGGISPWKICRMFEAGRMVPFFQGNFLDFNNLRTGNFTIFVLGGDYYFDPCLWEVARKYHYFPYKISVELINLGQTSLTVRQVLTNLLDQKEIATFYGKLVYVDRNTKRSQVLPNWHRLKYQSVESQDRVRLETSMPRIPDNAFSAKTVVGASDTDHNGHTNQGSYIRFCLDAAELARRAQQLHCLINDICLYPVIKMTTAYRGETLAGDELTTSVWEDNLTPRILHFVIMRGRTLVFVSTITFKDRPCSKL</sequence>
<reference evidence="1" key="1">
    <citation type="submission" date="2014-12" db="EMBL/GenBank/DDBJ databases">
        <title>Insight into the proteome of Arion vulgaris.</title>
        <authorList>
            <person name="Aradska J."/>
            <person name="Bulat T."/>
            <person name="Smidak R."/>
            <person name="Sarate P."/>
            <person name="Gangsoo J."/>
            <person name="Sialana F."/>
            <person name="Bilban M."/>
            <person name="Lubec G."/>
        </authorList>
    </citation>
    <scope>NUCLEOTIDE SEQUENCE</scope>
    <source>
        <tissue evidence="1">Skin</tissue>
    </source>
</reference>
<evidence type="ECO:0000313" key="1">
    <source>
        <dbReference type="EMBL" id="CEK68624.1"/>
    </source>
</evidence>
<dbReference type="SUPFAM" id="SSF54637">
    <property type="entry name" value="Thioesterase/thiol ester dehydrase-isomerase"/>
    <property type="match status" value="2"/>
</dbReference>
<dbReference type="PANTHER" id="PTHR34487:SF1">
    <property type="entry name" value="ACYL-ACP THIOESTERASE"/>
    <property type="match status" value="1"/>
</dbReference>
<dbReference type="AlphaFoldDB" id="A0A0B6ZJ21"/>